<keyword evidence="4" id="KW-1185">Reference proteome</keyword>
<dbReference type="AlphaFoldDB" id="A0A517TAR5"/>
<dbReference type="Gene3D" id="2.60.120.1440">
    <property type="match status" value="1"/>
</dbReference>
<dbReference type="InterPro" id="IPR006860">
    <property type="entry name" value="FecR"/>
</dbReference>
<evidence type="ECO:0000259" key="2">
    <source>
        <dbReference type="Pfam" id="PF04773"/>
    </source>
</evidence>
<proteinExistence type="predicted"/>
<protein>
    <submittedName>
        <fullName evidence="3">FecR protein</fullName>
    </submittedName>
</protein>
<feature type="transmembrane region" description="Helical" evidence="1">
    <location>
        <begin position="95"/>
        <end position="116"/>
    </location>
</feature>
<keyword evidence="1" id="KW-1133">Transmembrane helix</keyword>
<sequence>MNLAREIRVLADKYASDLITDSEMERLNGLLKEHPDQLEVFQRITMLHARLQWEFASVESSESVGAPADITSLTSLKSDAQTSNRSPSPISRWPVIFSIACSVLLLLVVFDLPGIFRGDAQAAVAIMSDSVGAEWEGPGDIKAGTELRPGQLKLLQGIAEVKFPSGTRAILKAPTHLELVSEEEVYLHRGEVVVHVAGIAGQWFRMETPTSQLLDIGTEYGVSVDPENASVLQVYDGEVLVASKLARAQGTQLPVESGQAIHLDEALTQAAFVPDRYVRELPTPDDPKGRGQRPYNLSRYRSLHIVPAPEVSIDGDLSDWDLSGRFRSHCDAPYDKNHYVEASLMYDEEYLYVGAHVGDPNPMRSRVSPYEERELFGGGGSIALRISTDREQGWPLRGVHHDYRDSQPVTSHDSNDKHCFVVLWYYRPEQKACLHLRYGLDYHGLQINPEGYRGAFQEDTDGLGYTIEYAIPWSLLHAGEDPPQAGDELGATWLVHWSDADGRKWRGQLIDVINPDEEGWNIHKAATWGKAIYHANGQLPLGTVQEEISVQHPR</sequence>
<dbReference type="Pfam" id="PF04773">
    <property type="entry name" value="FecR"/>
    <property type="match status" value="1"/>
</dbReference>
<accession>A0A517TAR5</accession>
<dbReference type="Proteomes" id="UP000319976">
    <property type="component" value="Chromosome"/>
</dbReference>
<keyword evidence="1" id="KW-0472">Membrane</keyword>
<evidence type="ECO:0000313" key="4">
    <source>
        <dbReference type="Proteomes" id="UP000319976"/>
    </source>
</evidence>
<dbReference type="Gene3D" id="2.60.40.1190">
    <property type="match status" value="1"/>
</dbReference>
<dbReference type="EMBL" id="CP036316">
    <property type="protein sequence ID" value="QDT65471.1"/>
    <property type="molecule type" value="Genomic_DNA"/>
</dbReference>
<name>A0A517TAR5_9PLAN</name>
<evidence type="ECO:0000256" key="1">
    <source>
        <dbReference type="SAM" id="Phobius"/>
    </source>
</evidence>
<dbReference type="GO" id="GO:0016989">
    <property type="term" value="F:sigma factor antagonist activity"/>
    <property type="evidence" value="ECO:0007669"/>
    <property type="project" value="TreeGrafter"/>
</dbReference>
<organism evidence="3 4">
    <name type="scientific">Calycomorphotria hydatis</name>
    <dbReference type="NCBI Taxonomy" id="2528027"/>
    <lineage>
        <taxon>Bacteria</taxon>
        <taxon>Pseudomonadati</taxon>
        <taxon>Planctomycetota</taxon>
        <taxon>Planctomycetia</taxon>
        <taxon>Planctomycetales</taxon>
        <taxon>Planctomycetaceae</taxon>
        <taxon>Calycomorphotria</taxon>
    </lineage>
</organism>
<gene>
    <name evidence="3" type="ORF">V22_27250</name>
</gene>
<dbReference type="SUPFAM" id="SSF49344">
    <property type="entry name" value="CBD9-like"/>
    <property type="match status" value="1"/>
</dbReference>
<dbReference type="PANTHER" id="PTHR30273:SF2">
    <property type="entry name" value="PROTEIN FECR"/>
    <property type="match status" value="1"/>
</dbReference>
<dbReference type="InterPro" id="IPR012373">
    <property type="entry name" value="Ferrdict_sens_TM"/>
</dbReference>
<dbReference type="PANTHER" id="PTHR30273">
    <property type="entry name" value="PERIPLASMIC SIGNAL SENSOR AND SIGMA FACTOR ACTIVATOR FECR-RELATED"/>
    <property type="match status" value="1"/>
</dbReference>
<evidence type="ECO:0000313" key="3">
    <source>
        <dbReference type="EMBL" id="QDT65471.1"/>
    </source>
</evidence>
<reference evidence="3 4" key="1">
    <citation type="submission" date="2019-02" db="EMBL/GenBank/DDBJ databases">
        <title>Deep-cultivation of Planctomycetes and their phenomic and genomic characterization uncovers novel biology.</title>
        <authorList>
            <person name="Wiegand S."/>
            <person name="Jogler M."/>
            <person name="Boedeker C."/>
            <person name="Pinto D."/>
            <person name="Vollmers J."/>
            <person name="Rivas-Marin E."/>
            <person name="Kohn T."/>
            <person name="Peeters S.H."/>
            <person name="Heuer A."/>
            <person name="Rast P."/>
            <person name="Oberbeckmann S."/>
            <person name="Bunk B."/>
            <person name="Jeske O."/>
            <person name="Meyerdierks A."/>
            <person name="Storesund J.E."/>
            <person name="Kallscheuer N."/>
            <person name="Luecker S."/>
            <person name="Lage O.M."/>
            <person name="Pohl T."/>
            <person name="Merkel B.J."/>
            <person name="Hornburger P."/>
            <person name="Mueller R.-W."/>
            <person name="Bruemmer F."/>
            <person name="Labrenz M."/>
            <person name="Spormann A.M."/>
            <person name="Op den Camp H."/>
            <person name="Overmann J."/>
            <person name="Amann R."/>
            <person name="Jetten M.S.M."/>
            <person name="Mascher T."/>
            <person name="Medema M.H."/>
            <person name="Devos D.P."/>
            <person name="Kaster A.-K."/>
            <person name="Ovreas L."/>
            <person name="Rohde M."/>
            <person name="Galperin M.Y."/>
            <person name="Jogler C."/>
        </authorList>
    </citation>
    <scope>NUCLEOTIDE SEQUENCE [LARGE SCALE GENOMIC DNA]</scope>
    <source>
        <strain evidence="3 4">V22</strain>
    </source>
</reference>
<keyword evidence="1" id="KW-0812">Transmembrane</keyword>
<dbReference type="KEGG" id="chya:V22_27250"/>
<feature type="domain" description="FecR protein" evidence="2">
    <location>
        <begin position="157"/>
        <end position="239"/>
    </location>
</feature>